<dbReference type="EMBL" id="JBHUKY010000033">
    <property type="protein sequence ID" value="MFD2411960.1"/>
    <property type="molecule type" value="Genomic_DNA"/>
</dbReference>
<feature type="chain" id="PRO_5046047738" description="Beta-xylanase" evidence="12">
    <location>
        <begin position="31"/>
        <end position="1442"/>
    </location>
</feature>
<gene>
    <name evidence="15" type="ORF">ACFSX3_18880</name>
</gene>
<dbReference type="RefSeq" id="WP_209988436.1">
    <property type="nucleotide sequence ID" value="NZ_JBHSVQ010000001.1"/>
</dbReference>
<feature type="region of interest" description="Disordered" evidence="11">
    <location>
        <begin position="1028"/>
        <end position="1055"/>
    </location>
</feature>
<evidence type="ECO:0000256" key="3">
    <source>
        <dbReference type="ARBA" id="ARBA00007495"/>
    </source>
</evidence>
<feature type="domain" description="SLH" evidence="13">
    <location>
        <begin position="1319"/>
        <end position="1382"/>
    </location>
</feature>
<evidence type="ECO:0000313" key="16">
    <source>
        <dbReference type="Proteomes" id="UP001597448"/>
    </source>
</evidence>
<evidence type="ECO:0000313" key="15">
    <source>
        <dbReference type="EMBL" id="MFD2411960.1"/>
    </source>
</evidence>
<comment type="similarity">
    <text evidence="3 10">Belongs to the glycosyl hydrolase 10 (cellulase F) family.</text>
</comment>
<keyword evidence="6 10" id="KW-0378">Hydrolase</keyword>
<sequence length="1442" mass="157017">MLKRKRMMSLALALVVFAASVLPMRTPVYAAAEGGPAVVLASDYEDGTAQGWTKKGDEQLTVTKEVYHGGSYSLYVDGRTKDWEGPNQVLTDHMTPNTAYTVGAWVKSPAPVKFTVHTKIGEKEDWTLVAELSGAKWSGDWTYLEGTFITGDKVGFTEIYAEAAAGTAFYVDDIKITIAAAEVPEGEEGLRTDFEDGTLQGWKNRIGPESLSVSQDTANTGTHSMLVEGRERSFHGPSLSVKEHLRPGKSYQFSLYVRLKEKPEADKSLQMTVYKKAGSESWNAIDKVDIKADQWDQWHLLKGTFQYSDQPSEVNLFVETPYITEETVDTLSFYVDDVVAQPAPEMSIEQDIPALKDIYANDFAIGAAAYSWQMEGVYGELLKKHFNSITATYEMKPKFLAPSEGTYVFDGADKYVNFAQANGMGLRGHALLWHTDAAEWMFTGPDGQPASRELLLTRLQSYIETVMHRYKGKIYAWDVVNEAIADNGGGPDGMRITPWYTLIGPDYIEKAFEFARAADPEAKLYYNDYYTEVPEKREHIYKLLKTLKAKKLIDGVGLQSHHGLFSPSISEIEKTIQQFSQLDLDIQITELDVDSGISPSAPLPADIAARQGKRYNDLFELYKKYKDTISSVSIWGVQDEKSYNNHAMLFDEQLKAKPAFWGAVDPSKLPAIHNVAVALEGTPQAGAAGKALWSKTAGIPLEQGSTVTAKVHTLWDTDNLYVKVDVTDASLNGEDKVELFLDENNGKTTAYEPDDRKISLPRSGPGTEGVSFTSTEREGGYIIEARIPLVTVKGAAGAELGLDIRVSDAGALDSVPAYWNDRSRSQDTDTSHYGVLRLSAMPNSAESLKGQVKIDGQMDAQWEKAKPFQVKMSAAPYITTAEARSMWTEDSLYLIVDVKDALLKADAANPWDQDSVEIFIDENFSRTPYYEGDDGQYRININNVASFGGGASDSRLTSAVVHTDTGYRVEAKINFGTIKALAGSSIGLDLQINDDRGDGTRSTSKWNDRGEDTWRDTSNFGILTFVAPEAAPPTPTDSTSSSPSPGSAPSVKSPAPAAVFTDGKLTLQPSPDKAGMLNVDLTPDAVSQAVLQSLDSGILKIAVKPASGAAALQLKLPLQSLAAQPKIKEIQIESSFGAVLSLNTQLLKLQDTQAGDVLQLHVKRVGQDGWPAAVKTRLDGAAVLDFSLAIHGAKITAVDAAALTLLLPYELKSGERAHQLAVYRVLEIGKLAVVKDRQYDPATGYVSFKTKEFGQYAAATVKLPDHKGSNWAAESVEALVAKGILPLGAEASYETGVLMNRAEFAQLLVDAFDLQAAAAAPGFKDVGTNSPYAEAIHIAGALGIVKGRADGHYSPNDTLSRQEMAVMLNRLIQLEQIMLKGDSPAVHSFKDLNQLSAEASGAIEKLRAAGVIQGARSGYFLPKAQMTKEQAAVVVYRIISLH</sequence>
<evidence type="ECO:0000259" key="14">
    <source>
        <dbReference type="PROSITE" id="PS51760"/>
    </source>
</evidence>
<dbReference type="Proteomes" id="UP001597448">
    <property type="component" value="Unassembled WGS sequence"/>
</dbReference>
<comment type="catalytic activity">
    <reaction evidence="1 10">
        <text>Endohydrolysis of (1-&gt;4)-beta-D-xylosidic linkages in xylans.</text>
        <dbReference type="EC" id="3.2.1.8"/>
    </reaction>
</comment>
<comment type="caution">
    <text evidence="15">The sequence shown here is derived from an EMBL/GenBank/DDBJ whole genome shotgun (WGS) entry which is preliminary data.</text>
</comment>
<dbReference type="InterPro" id="IPR001119">
    <property type="entry name" value="SLH_dom"/>
</dbReference>
<dbReference type="PROSITE" id="PS51760">
    <property type="entry name" value="GH10_2"/>
    <property type="match status" value="1"/>
</dbReference>
<reference evidence="16" key="1">
    <citation type="journal article" date="2019" name="Int. J. Syst. Evol. Microbiol.">
        <title>The Global Catalogue of Microorganisms (GCM) 10K type strain sequencing project: providing services to taxonomists for standard genome sequencing and annotation.</title>
        <authorList>
            <consortium name="The Broad Institute Genomics Platform"/>
            <consortium name="The Broad Institute Genome Sequencing Center for Infectious Disease"/>
            <person name="Wu L."/>
            <person name="Ma J."/>
        </authorList>
    </citation>
    <scope>NUCLEOTIDE SEQUENCE [LARGE SCALE GENOMIC DNA]</scope>
    <source>
        <strain evidence="16">CCM 8725</strain>
    </source>
</reference>
<feature type="domain" description="GH10" evidence="14">
    <location>
        <begin position="349"/>
        <end position="666"/>
    </location>
</feature>
<name>A0ABW5FAH9_9BACL</name>
<evidence type="ECO:0000256" key="6">
    <source>
        <dbReference type="ARBA" id="ARBA00022801"/>
    </source>
</evidence>
<evidence type="ECO:0000256" key="4">
    <source>
        <dbReference type="ARBA" id="ARBA00022651"/>
    </source>
</evidence>
<dbReference type="EC" id="3.2.1.8" evidence="10"/>
<dbReference type="Gene3D" id="2.60.120.260">
    <property type="entry name" value="Galactose-binding domain-like"/>
    <property type="match status" value="2"/>
</dbReference>
<dbReference type="PANTHER" id="PTHR31490">
    <property type="entry name" value="GLYCOSYL HYDROLASE"/>
    <property type="match status" value="1"/>
</dbReference>
<evidence type="ECO:0000256" key="2">
    <source>
        <dbReference type="ARBA" id="ARBA00004851"/>
    </source>
</evidence>
<dbReference type="PRINTS" id="PR00134">
    <property type="entry name" value="GLHYDRLASE10"/>
</dbReference>
<evidence type="ECO:0000256" key="7">
    <source>
        <dbReference type="ARBA" id="ARBA00023277"/>
    </source>
</evidence>
<accession>A0ABW5FAH9</accession>
<dbReference type="SMART" id="SM00633">
    <property type="entry name" value="Glyco_10"/>
    <property type="match status" value="1"/>
</dbReference>
<dbReference type="Pfam" id="PF00395">
    <property type="entry name" value="SLH"/>
    <property type="match status" value="2"/>
</dbReference>
<feature type="region of interest" description="Disordered" evidence="11">
    <location>
        <begin position="753"/>
        <end position="773"/>
    </location>
</feature>
<comment type="pathway">
    <text evidence="2">Glycan degradation; xylan degradation.</text>
</comment>
<dbReference type="Gene3D" id="2.60.40.1190">
    <property type="match status" value="2"/>
</dbReference>
<keyword evidence="5" id="KW-0677">Repeat</keyword>
<evidence type="ECO:0000256" key="9">
    <source>
        <dbReference type="ARBA" id="ARBA00023326"/>
    </source>
</evidence>
<organism evidence="15 16">
    <name type="scientific">Paenibacillus rhizoplanae</name>
    <dbReference type="NCBI Taxonomy" id="1917181"/>
    <lineage>
        <taxon>Bacteria</taxon>
        <taxon>Bacillati</taxon>
        <taxon>Bacillota</taxon>
        <taxon>Bacilli</taxon>
        <taxon>Bacillales</taxon>
        <taxon>Paenibacillaceae</taxon>
        <taxon>Paenibacillus</taxon>
    </lineage>
</organism>
<dbReference type="SUPFAM" id="SSF51445">
    <property type="entry name" value="(Trans)glycosidases"/>
    <property type="match status" value="1"/>
</dbReference>
<protein>
    <recommendedName>
        <fullName evidence="10">Beta-xylanase</fullName>
        <ecNumber evidence="10">3.2.1.8</ecNumber>
    </recommendedName>
</protein>
<evidence type="ECO:0000256" key="5">
    <source>
        <dbReference type="ARBA" id="ARBA00022737"/>
    </source>
</evidence>
<keyword evidence="8 10" id="KW-0326">Glycosidase</keyword>
<keyword evidence="16" id="KW-1185">Reference proteome</keyword>
<feature type="domain" description="SLH" evidence="13">
    <location>
        <begin position="1259"/>
        <end position="1318"/>
    </location>
</feature>
<keyword evidence="7 10" id="KW-0119">Carbohydrate metabolism</keyword>
<feature type="signal peptide" evidence="12">
    <location>
        <begin position="1"/>
        <end position="30"/>
    </location>
</feature>
<evidence type="ECO:0000256" key="10">
    <source>
        <dbReference type="RuleBase" id="RU361174"/>
    </source>
</evidence>
<dbReference type="PROSITE" id="PS51272">
    <property type="entry name" value="SLH"/>
    <property type="match status" value="3"/>
</dbReference>
<dbReference type="InterPro" id="IPR008979">
    <property type="entry name" value="Galactose-bd-like_sf"/>
</dbReference>
<dbReference type="PANTHER" id="PTHR31490:SF90">
    <property type="entry name" value="ENDO-1,4-BETA-XYLANASE A"/>
    <property type="match status" value="1"/>
</dbReference>
<dbReference type="InterPro" id="IPR017853">
    <property type="entry name" value="GH"/>
</dbReference>
<feature type="compositionally biased region" description="Low complexity" evidence="11">
    <location>
        <begin position="1036"/>
        <end position="1055"/>
    </location>
</feature>
<dbReference type="Pfam" id="PF06452">
    <property type="entry name" value="CBM9_1"/>
    <property type="match status" value="2"/>
</dbReference>
<evidence type="ECO:0000256" key="11">
    <source>
        <dbReference type="SAM" id="MobiDB-lite"/>
    </source>
</evidence>
<dbReference type="Gene3D" id="3.20.20.80">
    <property type="entry name" value="Glycosidases"/>
    <property type="match status" value="1"/>
</dbReference>
<dbReference type="Pfam" id="PF00331">
    <property type="entry name" value="Glyco_hydro_10"/>
    <property type="match status" value="1"/>
</dbReference>
<dbReference type="SUPFAM" id="SSF49344">
    <property type="entry name" value="CBD9-like"/>
    <property type="match status" value="2"/>
</dbReference>
<feature type="domain" description="SLH" evidence="13">
    <location>
        <begin position="1386"/>
        <end position="1442"/>
    </location>
</feature>
<feature type="region of interest" description="Disordered" evidence="11">
    <location>
        <begin position="993"/>
        <end position="1013"/>
    </location>
</feature>
<dbReference type="SUPFAM" id="SSF49785">
    <property type="entry name" value="Galactose-binding domain-like"/>
    <property type="match status" value="2"/>
</dbReference>
<dbReference type="InterPro" id="IPR010502">
    <property type="entry name" value="Carb-bd_dom_fam9"/>
</dbReference>
<keyword evidence="12" id="KW-0732">Signal</keyword>
<evidence type="ECO:0000259" key="13">
    <source>
        <dbReference type="PROSITE" id="PS51272"/>
    </source>
</evidence>
<evidence type="ECO:0000256" key="1">
    <source>
        <dbReference type="ARBA" id="ARBA00000681"/>
    </source>
</evidence>
<dbReference type="InterPro" id="IPR003305">
    <property type="entry name" value="CenC_carb-bd"/>
</dbReference>
<keyword evidence="9 10" id="KW-0624">Polysaccharide degradation</keyword>
<proteinExistence type="inferred from homology"/>
<keyword evidence="4" id="KW-0858">Xylan degradation</keyword>
<dbReference type="InterPro" id="IPR001000">
    <property type="entry name" value="GH10_dom"/>
</dbReference>
<evidence type="ECO:0000256" key="12">
    <source>
        <dbReference type="SAM" id="SignalP"/>
    </source>
</evidence>
<dbReference type="Pfam" id="PF02018">
    <property type="entry name" value="CBM_4_9"/>
    <property type="match status" value="2"/>
</dbReference>
<dbReference type="InterPro" id="IPR044846">
    <property type="entry name" value="GH10"/>
</dbReference>
<evidence type="ECO:0000256" key="8">
    <source>
        <dbReference type="ARBA" id="ARBA00023295"/>
    </source>
</evidence>